<keyword evidence="1" id="KW-0472">Membrane</keyword>
<keyword evidence="1" id="KW-1133">Transmembrane helix</keyword>
<evidence type="ECO:0000313" key="3">
    <source>
        <dbReference type="Proteomes" id="UP000198858"/>
    </source>
</evidence>
<feature type="transmembrane region" description="Helical" evidence="1">
    <location>
        <begin position="7"/>
        <end position="30"/>
    </location>
</feature>
<proteinExistence type="predicted"/>
<feature type="transmembrane region" description="Helical" evidence="1">
    <location>
        <begin position="36"/>
        <end position="53"/>
    </location>
</feature>
<dbReference type="AlphaFoldDB" id="A0A1H1KY65"/>
<keyword evidence="3" id="KW-1185">Reference proteome</keyword>
<organism evidence="2 3">
    <name type="scientific">Christiangramia echinicola</name>
    <dbReference type="NCBI Taxonomy" id="279359"/>
    <lineage>
        <taxon>Bacteria</taxon>
        <taxon>Pseudomonadati</taxon>
        <taxon>Bacteroidota</taxon>
        <taxon>Flavobacteriia</taxon>
        <taxon>Flavobacteriales</taxon>
        <taxon>Flavobacteriaceae</taxon>
        <taxon>Christiangramia</taxon>
    </lineage>
</organism>
<dbReference type="STRING" id="1250231.SAMN04488552_0343"/>
<gene>
    <name evidence="2" type="ORF">SAMN04488552_0343</name>
</gene>
<accession>A0A1H1KY65</accession>
<name>A0A1H1KY65_9FLAO</name>
<evidence type="ECO:0000256" key="1">
    <source>
        <dbReference type="SAM" id="Phobius"/>
    </source>
</evidence>
<dbReference type="RefSeq" id="WP_157717347.1">
    <property type="nucleotide sequence ID" value="NZ_LT629745.1"/>
</dbReference>
<sequence length="74" mass="8678">MNHKIKVFLIYFLSFIIIFTVSRYLISLLIPNLEHLYLMIAAAIITVVISPRLDRDANGRYILKSVFRKEPLLK</sequence>
<reference evidence="2 3" key="1">
    <citation type="submission" date="2016-10" db="EMBL/GenBank/DDBJ databases">
        <authorList>
            <person name="Varghese N."/>
            <person name="Submissions S."/>
        </authorList>
    </citation>
    <scope>NUCLEOTIDE SEQUENCE [LARGE SCALE GENOMIC DNA]</scope>
    <source>
        <strain evidence="2 3">Mar_2010_102</strain>
    </source>
</reference>
<dbReference type="EMBL" id="LT629745">
    <property type="protein sequence ID" value="SDR66942.1"/>
    <property type="molecule type" value="Genomic_DNA"/>
</dbReference>
<keyword evidence="1" id="KW-0812">Transmembrane</keyword>
<protein>
    <submittedName>
        <fullName evidence="2">Uncharacterized protein</fullName>
    </submittedName>
</protein>
<dbReference type="Proteomes" id="UP000198858">
    <property type="component" value="Chromosome I"/>
</dbReference>
<evidence type="ECO:0000313" key="2">
    <source>
        <dbReference type="EMBL" id="SDR66942.1"/>
    </source>
</evidence>